<proteinExistence type="predicted"/>
<gene>
    <name evidence="1" type="ORF">KTT_57200</name>
</gene>
<sequence>MATNSFSPHAVGDLVRVIDDESQDINRVAQVTSVIQPTAEHDIIYYLTFEREESESARGFQHFQLELLG</sequence>
<accession>A0A402AAB9</accession>
<name>A0A402AAB9_9CHLR</name>
<reference evidence="2" key="1">
    <citation type="submission" date="2018-12" db="EMBL/GenBank/DDBJ databases">
        <title>Tengunoibacter tsumagoiensis gen. nov., sp. nov., Dictyobacter kobayashii sp. nov., D. alpinus sp. nov., and D. joshuensis sp. nov. and description of Dictyobacteraceae fam. nov. within the order Ktedonobacterales isolated from Tengu-no-mugimeshi.</title>
        <authorList>
            <person name="Wang C.M."/>
            <person name="Zheng Y."/>
            <person name="Sakai Y."/>
            <person name="Toyoda A."/>
            <person name="Minakuchi Y."/>
            <person name="Abe K."/>
            <person name="Yokota A."/>
            <person name="Yabe S."/>
        </authorList>
    </citation>
    <scope>NUCLEOTIDE SEQUENCE [LARGE SCALE GENOMIC DNA]</scope>
    <source>
        <strain evidence="2">Uno3</strain>
    </source>
</reference>
<dbReference type="AlphaFoldDB" id="A0A402AAB9"/>
<keyword evidence="2" id="KW-1185">Reference proteome</keyword>
<evidence type="ECO:0000313" key="2">
    <source>
        <dbReference type="Proteomes" id="UP000287352"/>
    </source>
</evidence>
<organism evidence="1 2">
    <name type="scientific">Tengunoibacter tsumagoiensis</name>
    <dbReference type="NCBI Taxonomy" id="2014871"/>
    <lineage>
        <taxon>Bacteria</taxon>
        <taxon>Bacillati</taxon>
        <taxon>Chloroflexota</taxon>
        <taxon>Ktedonobacteria</taxon>
        <taxon>Ktedonobacterales</taxon>
        <taxon>Dictyobacteraceae</taxon>
        <taxon>Tengunoibacter</taxon>
    </lineage>
</organism>
<dbReference type="Proteomes" id="UP000287352">
    <property type="component" value="Unassembled WGS sequence"/>
</dbReference>
<comment type="caution">
    <text evidence="1">The sequence shown here is derived from an EMBL/GenBank/DDBJ whole genome shotgun (WGS) entry which is preliminary data.</text>
</comment>
<protein>
    <submittedName>
        <fullName evidence="1">Uncharacterized protein</fullName>
    </submittedName>
</protein>
<dbReference type="EMBL" id="BIFR01000002">
    <property type="protein sequence ID" value="GCE15861.1"/>
    <property type="molecule type" value="Genomic_DNA"/>
</dbReference>
<evidence type="ECO:0000313" key="1">
    <source>
        <dbReference type="EMBL" id="GCE15861.1"/>
    </source>
</evidence>
<dbReference type="RefSeq" id="WP_126583267.1">
    <property type="nucleotide sequence ID" value="NZ_BIFR01000002.1"/>
</dbReference>